<dbReference type="Proteomes" id="UP000265520">
    <property type="component" value="Unassembled WGS sequence"/>
</dbReference>
<feature type="non-terminal residue" evidence="2">
    <location>
        <position position="48"/>
    </location>
</feature>
<dbReference type="AlphaFoldDB" id="A0A392QSB4"/>
<protein>
    <submittedName>
        <fullName evidence="2">Uncharacterized protein</fullName>
    </submittedName>
</protein>
<feature type="compositionally biased region" description="Polar residues" evidence="1">
    <location>
        <begin position="31"/>
        <end position="48"/>
    </location>
</feature>
<organism evidence="2 3">
    <name type="scientific">Trifolium medium</name>
    <dbReference type="NCBI Taxonomy" id="97028"/>
    <lineage>
        <taxon>Eukaryota</taxon>
        <taxon>Viridiplantae</taxon>
        <taxon>Streptophyta</taxon>
        <taxon>Embryophyta</taxon>
        <taxon>Tracheophyta</taxon>
        <taxon>Spermatophyta</taxon>
        <taxon>Magnoliopsida</taxon>
        <taxon>eudicotyledons</taxon>
        <taxon>Gunneridae</taxon>
        <taxon>Pentapetalae</taxon>
        <taxon>rosids</taxon>
        <taxon>fabids</taxon>
        <taxon>Fabales</taxon>
        <taxon>Fabaceae</taxon>
        <taxon>Papilionoideae</taxon>
        <taxon>50 kb inversion clade</taxon>
        <taxon>NPAAA clade</taxon>
        <taxon>Hologalegina</taxon>
        <taxon>IRL clade</taxon>
        <taxon>Trifolieae</taxon>
        <taxon>Trifolium</taxon>
    </lineage>
</organism>
<keyword evidence="3" id="KW-1185">Reference proteome</keyword>
<proteinExistence type="predicted"/>
<feature type="compositionally biased region" description="Low complexity" evidence="1">
    <location>
        <begin position="1"/>
        <end position="12"/>
    </location>
</feature>
<evidence type="ECO:0000313" key="3">
    <source>
        <dbReference type="Proteomes" id="UP000265520"/>
    </source>
</evidence>
<evidence type="ECO:0000256" key="1">
    <source>
        <dbReference type="SAM" id="MobiDB-lite"/>
    </source>
</evidence>
<feature type="region of interest" description="Disordered" evidence="1">
    <location>
        <begin position="1"/>
        <end position="48"/>
    </location>
</feature>
<sequence>MDSSSSSTANNDNDGDDESRSEEYSVESIPEVSSPQRSSQSEIQDSDM</sequence>
<evidence type="ECO:0000313" key="2">
    <source>
        <dbReference type="EMBL" id="MCI26510.1"/>
    </source>
</evidence>
<reference evidence="2 3" key="1">
    <citation type="journal article" date="2018" name="Front. Plant Sci.">
        <title>Red Clover (Trifolium pratense) and Zigzag Clover (T. medium) - A Picture of Genomic Similarities and Differences.</title>
        <authorList>
            <person name="Dluhosova J."/>
            <person name="Istvanek J."/>
            <person name="Nedelnik J."/>
            <person name="Repkova J."/>
        </authorList>
    </citation>
    <scope>NUCLEOTIDE SEQUENCE [LARGE SCALE GENOMIC DNA]</scope>
    <source>
        <strain evidence="3">cv. 10/8</strain>
        <tissue evidence="2">Leaf</tissue>
    </source>
</reference>
<dbReference type="EMBL" id="LXQA010153715">
    <property type="protein sequence ID" value="MCI26510.1"/>
    <property type="molecule type" value="Genomic_DNA"/>
</dbReference>
<name>A0A392QSB4_9FABA</name>
<comment type="caution">
    <text evidence="2">The sequence shown here is derived from an EMBL/GenBank/DDBJ whole genome shotgun (WGS) entry which is preliminary data.</text>
</comment>
<accession>A0A392QSB4</accession>